<keyword evidence="3" id="KW-0548">Nucleotidyltransferase</keyword>
<dbReference type="PANTHER" id="PTHR37984:SF5">
    <property type="entry name" value="PROTEIN NYNRIN-LIKE"/>
    <property type="match status" value="1"/>
</dbReference>
<dbReference type="InterPro" id="IPR005162">
    <property type="entry name" value="Retrotrans_gag_dom"/>
</dbReference>
<dbReference type="PROSITE" id="PS50994">
    <property type="entry name" value="INTEGRASE"/>
    <property type="match status" value="1"/>
</dbReference>
<dbReference type="InterPro" id="IPR050951">
    <property type="entry name" value="Retrovirus_Pol_polyprotein"/>
</dbReference>
<reference evidence="11" key="1">
    <citation type="journal article" date="2022" name="Int. J. Mol. Sci.">
        <title>Draft Genome of Tanacetum Coccineum: Genomic Comparison of Closely Related Tanacetum-Family Plants.</title>
        <authorList>
            <person name="Yamashiro T."/>
            <person name="Shiraishi A."/>
            <person name="Nakayama K."/>
            <person name="Satake H."/>
        </authorList>
    </citation>
    <scope>NUCLEOTIDE SEQUENCE</scope>
</reference>
<dbReference type="Gene3D" id="3.30.420.10">
    <property type="entry name" value="Ribonuclease H-like superfamily/Ribonuclease H"/>
    <property type="match status" value="1"/>
</dbReference>
<accession>A0ABQ5B5K8</accession>
<evidence type="ECO:0000256" key="4">
    <source>
        <dbReference type="ARBA" id="ARBA00022722"/>
    </source>
</evidence>
<sequence length="1056" mass="121369">MQEVVKKELMKHFDTGNINPIADSPWVSPIHRVPKKCGITVVTNENDELVPTRTVTGWRIIMVNEIPPDHVDDVPVNEPNQHDDVPVDPEHVLVDGDEDLEEEDPQEEEDDMEVNIEEDENESELVDVNKAENPIESEDELFLLASMRDINSLLGQMASLSRRLCGRETAHALVKKKGKTKYKYYGKLILDLGNEVRFSVDQGTAAMEKLVENLSNTEDKVECKKLNRELEEERIMPPKYTHMTQAAICRMIKESVDAVIAAEWARQANVRNDASGSGPVRGQDTAPAVQGKKVKFDAATLEGPALTWWKTKVATLGLETVNQMRWTEIKQLMTTDFCLIEEVQRMEHELWNLKVKEYDIVAYTQRLNELALMCPRMVEPERVKVDAYIQGFTDNIKGEVTSSKHDDLNKAVRMALKLMEQKSQARDERILEGKKRKIAKSKGTREPWLPLLLMESFLCVNNVLLAMLGTRQGHTRNQCPNNIKQEEAGEVRGRAYAIKEDEPQGSDKSFMDTRFSFMLNINPVNIGASYEVELANGSIVSTNTILKGCTLNVVNHIFEIDLMPIELGTFDVIIGIDWLVKHDAVIVCGEKVVRISYGNKMLIVESDKGVSRLKVISCIKANVPVIHDFLEVFLEEFPGLPPSRQVEFRIDFVPGAAPVICAPYRLAPSKMKELYHQLRIKEEDIPITAFRTRYGHFEFQVMPFGLTNAPTVFMDLMNQLCKPYLDKFVIVSIDDILVYSKDEEEHGKHLEIIFKLFKKERLYSKFSKCDFWLDLIQFVGHVIDRSGVQVNPAKIKAITSWAAPTTPTEVRQFLGLAGYYRRFIEGTKDFVVYCNTSLKGYEAMLMQREKVIVYASRQLKVHEENYTTHNLELRAKELNLRHRRWIELLSDYHCEIRYHLGKENVVTDTSSHKERIKQLHVRALMMTVHNDLPKQIREAQKEAMKKKTPSGYDTIWVIVDRLTKSAHFLPMKKTDSMEKLMRLYLKDIVYRHGVPLSIISDRDRHFTSNFWISLQEALGKNLDMSIAYHPQTDDQSERTIQMLEDMLHACVIDFWK</sequence>
<keyword evidence="6" id="KW-0378">Hydrolase</keyword>
<dbReference type="CDD" id="cd01647">
    <property type="entry name" value="RT_LTR"/>
    <property type="match status" value="1"/>
</dbReference>
<dbReference type="Pfam" id="PF17917">
    <property type="entry name" value="RT_RNaseH"/>
    <property type="match status" value="1"/>
</dbReference>
<feature type="domain" description="Integrase catalytic" evidence="10">
    <location>
        <begin position="929"/>
        <end position="1047"/>
    </location>
</feature>
<evidence type="ECO:0000313" key="11">
    <source>
        <dbReference type="EMBL" id="GJT10030.1"/>
    </source>
</evidence>
<protein>
    <recommendedName>
        <fullName evidence="1">RNA-directed DNA polymerase</fullName>
        <ecNumber evidence="1">2.7.7.49</ecNumber>
    </recommendedName>
</protein>
<dbReference type="InterPro" id="IPR036397">
    <property type="entry name" value="RNaseH_sf"/>
</dbReference>
<evidence type="ECO:0000313" key="12">
    <source>
        <dbReference type="Proteomes" id="UP001151760"/>
    </source>
</evidence>
<dbReference type="Pfam" id="PF03732">
    <property type="entry name" value="Retrotrans_gag"/>
    <property type="match status" value="1"/>
</dbReference>
<dbReference type="EMBL" id="BQNB010012957">
    <property type="protein sequence ID" value="GJT10030.1"/>
    <property type="molecule type" value="Genomic_DNA"/>
</dbReference>
<dbReference type="GO" id="GO:0003964">
    <property type="term" value="F:RNA-directed DNA polymerase activity"/>
    <property type="evidence" value="ECO:0007669"/>
    <property type="project" value="UniProtKB-KW"/>
</dbReference>
<dbReference type="InterPro" id="IPR043502">
    <property type="entry name" value="DNA/RNA_pol_sf"/>
</dbReference>
<keyword evidence="12" id="KW-1185">Reference proteome</keyword>
<feature type="compositionally biased region" description="Basic and acidic residues" evidence="9">
    <location>
        <begin position="80"/>
        <end position="89"/>
    </location>
</feature>
<proteinExistence type="predicted"/>
<comment type="caution">
    <text evidence="11">The sequence shown here is derived from an EMBL/GenBank/DDBJ whole genome shotgun (WGS) entry which is preliminary data.</text>
</comment>
<dbReference type="SUPFAM" id="SSF56672">
    <property type="entry name" value="DNA/RNA polymerases"/>
    <property type="match status" value="1"/>
</dbReference>
<evidence type="ECO:0000256" key="9">
    <source>
        <dbReference type="SAM" id="MobiDB-lite"/>
    </source>
</evidence>
<keyword evidence="5" id="KW-0255">Endonuclease</keyword>
<evidence type="ECO:0000256" key="6">
    <source>
        <dbReference type="ARBA" id="ARBA00022801"/>
    </source>
</evidence>
<dbReference type="InterPro" id="IPR001584">
    <property type="entry name" value="Integrase_cat-core"/>
</dbReference>
<evidence type="ECO:0000256" key="5">
    <source>
        <dbReference type="ARBA" id="ARBA00022759"/>
    </source>
</evidence>
<dbReference type="InterPro" id="IPR000477">
    <property type="entry name" value="RT_dom"/>
</dbReference>
<dbReference type="InterPro" id="IPR041373">
    <property type="entry name" value="RT_RNaseH"/>
</dbReference>
<keyword evidence="8" id="KW-0175">Coiled coil</keyword>
<evidence type="ECO:0000256" key="2">
    <source>
        <dbReference type="ARBA" id="ARBA00022679"/>
    </source>
</evidence>
<evidence type="ECO:0000256" key="1">
    <source>
        <dbReference type="ARBA" id="ARBA00012493"/>
    </source>
</evidence>
<dbReference type="Gene3D" id="3.30.70.270">
    <property type="match status" value="2"/>
</dbReference>
<keyword evidence="2" id="KW-0808">Transferase</keyword>
<name>A0ABQ5B5K8_9ASTR</name>
<dbReference type="InterPro" id="IPR043128">
    <property type="entry name" value="Rev_trsase/Diguanyl_cyclase"/>
</dbReference>
<feature type="region of interest" description="Disordered" evidence="9">
    <location>
        <begin position="70"/>
        <end position="89"/>
    </location>
</feature>
<dbReference type="SUPFAM" id="SSF53098">
    <property type="entry name" value="Ribonuclease H-like"/>
    <property type="match status" value="1"/>
</dbReference>
<evidence type="ECO:0000256" key="3">
    <source>
        <dbReference type="ARBA" id="ARBA00022695"/>
    </source>
</evidence>
<dbReference type="PANTHER" id="PTHR37984">
    <property type="entry name" value="PROTEIN CBG26694"/>
    <property type="match status" value="1"/>
</dbReference>
<reference evidence="11" key="2">
    <citation type="submission" date="2022-01" db="EMBL/GenBank/DDBJ databases">
        <authorList>
            <person name="Yamashiro T."/>
            <person name="Shiraishi A."/>
            <person name="Satake H."/>
            <person name="Nakayama K."/>
        </authorList>
    </citation>
    <scope>NUCLEOTIDE SEQUENCE</scope>
</reference>
<dbReference type="EC" id="2.7.7.49" evidence="1"/>
<dbReference type="Pfam" id="PF00078">
    <property type="entry name" value="RVT_1"/>
    <property type="match status" value="1"/>
</dbReference>
<dbReference type="Gene3D" id="2.40.70.10">
    <property type="entry name" value="Acid Proteases"/>
    <property type="match status" value="1"/>
</dbReference>
<dbReference type="CDD" id="cd00303">
    <property type="entry name" value="retropepsin_like"/>
    <property type="match status" value="1"/>
</dbReference>
<evidence type="ECO:0000259" key="10">
    <source>
        <dbReference type="PROSITE" id="PS50994"/>
    </source>
</evidence>
<dbReference type="Pfam" id="PF08284">
    <property type="entry name" value="RVP_2"/>
    <property type="match status" value="1"/>
</dbReference>
<feature type="coiled-coil region" evidence="8">
    <location>
        <begin position="200"/>
        <end position="234"/>
    </location>
</feature>
<gene>
    <name evidence="11" type="ORF">Tco_0857072</name>
</gene>
<dbReference type="Proteomes" id="UP001151760">
    <property type="component" value="Unassembled WGS sequence"/>
</dbReference>
<keyword evidence="4" id="KW-0540">Nuclease</keyword>
<evidence type="ECO:0000256" key="8">
    <source>
        <dbReference type="SAM" id="Coils"/>
    </source>
</evidence>
<dbReference type="Gene3D" id="3.10.10.10">
    <property type="entry name" value="HIV Type 1 Reverse Transcriptase, subunit A, domain 1"/>
    <property type="match status" value="1"/>
</dbReference>
<dbReference type="InterPro" id="IPR021109">
    <property type="entry name" value="Peptidase_aspartic_dom_sf"/>
</dbReference>
<organism evidence="11 12">
    <name type="scientific">Tanacetum coccineum</name>
    <dbReference type="NCBI Taxonomy" id="301880"/>
    <lineage>
        <taxon>Eukaryota</taxon>
        <taxon>Viridiplantae</taxon>
        <taxon>Streptophyta</taxon>
        <taxon>Embryophyta</taxon>
        <taxon>Tracheophyta</taxon>
        <taxon>Spermatophyta</taxon>
        <taxon>Magnoliopsida</taxon>
        <taxon>eudicotyledons</taxon>
        <taxon>Gunneridae</taxon>
        <taxon>Pentapetalae</taxon>
        <taxon>asterids</taxon>
        <taxon>campanulids</taxon>
        <taxon>Asterales</taxon>
        <taxon>Asteraceae</taxon>
        <taxon>Asteroideae</taxon>
        <taxon>Anthemideae</taxon>
        <taxon>Anthemidinae</taxon>
        <taxon>Tanacetum</taxon>
    </lineage>
</organism>
<keyword evidence="7 11" id="KW-0695">RNA-directed DNA polymerase</keyword>
<dbReference type="InterPro" id="IPR012337">
    <property type="entry name" value="RNaseH-like_sf"/>
</dbReference>
<evidence type="ECO:0000256" key="7">
    <source>
        <dbReference type="ARBA" id="ARBA00022918"/>
    </source>
</evidence>